<feature type="transmembrane region" description="Helical" evidence="1">
    <location>
        <begin position="89"/>
        <end position="109"/>
    </location>
</feature>
<keyword evidence="1" id="KW-1133">Transmembrane helix</keyword>
<feature type="transmembrane region" description="Helical" evidence="1">
    <location>
        <begin position="121"/>
        <end position="139"/>
    </location>
</feature>
<gene>
    <name evidence="2" type="ORF">P154DRAFT_519329</name>
</gene>
<dbReference type="AlphaFoldDB" id="A0A6A5WUQ7"/>
<evidence type="ECO:0000256" key="1">
    <source>
        <dbReference type="SAM" id="Phobius"/>
    </source>
</evidence>
<feature type="transmembrane region" description="Helical" evidence="1">
    <location>
        <begin position="250"/>
        <end position="268"/>
    </location>
</feature>
<dbReference type="OrthoDB" id="3797113at2759"/>
<sequence>MAPKGGKGGGGGGGGGGKKSITAICPSDATYPCNTDMYYIYGDKSKSLFTQSALYGQLVLYIIFAALVVGILVYSHVKKTKKTGILKTSLYLFFAAWVFECTRWGLIIAESSVPIGYRFESSVVILLWRLAMPTLFAAVQNSLQTSKIPKIGFYVVLLAYTILNMAYIVLDFLLSASSLEHYKETWEWRLSDRDFGLTYSAKQIRMLVTTSSGASGLDPYYVLGRVNDEGSGIYQRDRGLQVKLGVVADFLALALATYMAVMVGLAFVKKKGVMNEIVSFPIFKLKDVIRNRLTSDQTIHVVAASGLLLSTLFRVVVATAFVLPNWRVVSNTDKWVEWIVEYFPNYDPLNWTPDVVPQIPEKFLEGYRLTANGFPIAQALLEPLGIVLAAAAVVYVAVVRERRANTTYQPSDQEQKWGQH</sequence>
<reference evidence="2" key="1">
    <citation type="journal article" date="2020" name="Stud. Mycol.">
        <title>101 Dothideomycetes genomes: a test case for predicting lifestyles and emergence of pathogens.</title>
        <authorList>
            <person name="Haridas S."/>
            <person name="Albert R."/>
            <person name="Binder M."/>
            <person name="Bloem J."/>
            <person name="Labutti K."/>
            <person name="Salamov A."/>
            <person name="Andreopoulos B."/>
            <person name="Baker S."/>
            <person name="Barry K."/>
            <person name="Bills G."/>
            <person name="Bluhm B."/>
            <person name="Cannon C."/>
            <person name="Castanera R."/>
            <person name="Culley D."/>
            <person name="Daum C."/>
            <person name="Ezra D."/>
            <person name="Gonzalez J."/>
            <person name="Henrissat B."/>
            <person name="Kuo A."/>
            <person name="Liang C."/>
            <person name="Lipzen A."/>
            <person name="Lutzoni F."/>
            <person name="Magnuson J."/>
            <person name="Mondo S."/>
            <person name="Nolan M."/>
            <person name="Ohm R."/>
            <person name="Pangilinan J."/>
            <person name="Park H.-J."/>
            <person name="Ramirez L."/>
            <person name="Alfaro M."/>
            <person name="Sun H."/>
            <person name="Tritt A."/>
            <person name="Yoshinaga Y."/>
            <person name="Zwiers L.-H."/>
            <person name="Turgeon B."/>
            <person name="Goodwin S."/>
            <person name="Spatafora J."/>
            <person name="Crous P."/>
            <person name="Grigoriev I."/>
        </authorList>
    </citation>
    <scope>NUCLEOTIDE SEQUENCE</scope>
    <source>
        <strain evidence="2">CBS 123094</strain>
    </source>
</reference>
<accession>A0A6A5WUQ7</accession>
<dbReference type="Proteomes" id="UP000799779">
    <property type="component" value="Unassembled WGS sequence"/>
</dbReference>
<feature type="transmembrane region" description="Helical" evidence="1">
    <location>
        <begin position="299"/>
        <end position="323"/>
    </location>
</feature>
<dbReference type="EMBL" id="ML977567">
    <property type="protein sequence ID" value="KAF2004459.1"/>
    <property type="molecule type" value="Genomic_DNA"/>
</dbReference>
<evidence type="ECO:0000313" key="3">
    <source>
        <dbReference type="Proteomes" id="UP000799779"/>
    </source>
</evidence>
<feature type="transmembrane region" description="Helical" evidence="1">
    <location>
        <begin position="58"/>
        <end position="77"/>
    </location>
</feature>
<keyword evidence="1" id="KW-0472">Membrane</keyword>
<protein>
    <submittedName>
        <fullName evidence="2">Uncharacterized protein</fullName>
    </submittedName>
</protein>
<name>A0A6A5WUQ7_9PLEO</name>
<keyword evidence="3" id="KW-1185">Reference proteome</keyword>
<organism evidence="2 3">
    <name type="scientific">Amniculicola lignicola CBS 123094</name>
    <dbReference type="NCBI Taxonomy" id="1392246"/>
    <lineage>
        <taxon>Eukaryota</taxon>
        <taxon>Fungi</taxon>
        <taxon>Dikarya</taxon>
        <taxon>Ascomycota</taxon>
        <taxon>Pezizomycotina</taxon>
        <taxon>Dothideomycetes</taxon>
        <taxon>Pleosporomycetidae</taxon>
        <taxon>Pleosporales</taxon>
        <taxon>Amniculicolaceae</taxon>
        <taxon>Amniculicola</taxon>
    </lineage>
</organism>
<keyword evidence="1" id="KW-0812">Transmembrane</keyword>
<feature type="transmembrane region" description="Helical" evidence="1">
    <location>
        <begin position="376"/>
        <end position="398"/>
    </location>
</feature>
<evidence type="ECO:0000313" key="2">
    <source>
        <dbReference type="EMBL" id="KAF2004459.1"/>
    </source>
</evidence>
<feature type="non-terminal residue" evidence="2">
    <location>
        <position position="420"/>
    </location>
</feature>
<feature type="transmembrane region" description="Helical" evidence="1">
    <location>
        <begin position="151"/>
        <end position="170"/>
    </location>
</feature>
<proteinExistence type="predicted"/>